<comment type="subcellular location">
    <subcellularLocation>
        <location evidence="1">Cytoplasm</location>
    </subcellularLocation>
</comment>
<proteinExistence type="predicted"/>
<feature type="compositionally biased region" description="Basic and acidic residues" evidence="2">
    <location>
        <begin position="71"/>
        <end position="81"/>
    </location>
</feature>
<keyword evidence="5" id="KW-1185">Reference proteome</keyword>
<dbReference type="Pfam" id="PF02881">
    <property type="entry name" value="SRP54_N"/>
    <property type="match status" value="1"/>
</dbReference>
<feature type="region of interest" description="Disordered" evidence="2">
    <location>
        <begin position="62"/>
        <end position="81"/>
    </location>
</feature>
<evidence type="ECO:0000256" key="1">
    <source>
        <dbReference type="ARBA" id="ARBA00004496"/>
    </source>
</evidence>
<dbReference type="Gene3D" id="1.20.120.140">
    <property type="entry name" value="Signal recognition particle SRP54, nucleotide-binding domain"/>
    <property type="match status" value="1"/>
</dbReference>
<evidence type="ECO:0000313" key="4">
    <source>
        <dbReference type="EMBL" id="KXB01418.1"/>
    </source>
</evidence>
<evidence type="ECO:0000313" key="5">
    <source>
        <dbReference type="Proteomes" id="UP000070344"/>
    </source>
</evidence>
<dbReference type="Proteomes" id="UP000070344">
    <property type="component" value="Unassembled WGS sequence"/>
</dbReference>
<sequence>MVLEKLGKSLHSALQKITRSGHVNKKTVKSLVKDIQKGLLQADVNVQMVLDLTKRIEERALEEEVPSGVSRKKEQGTRPISAKREAKEVLDVVDSYEPKEIENLIVFVPQS</sequence>
<gene>
    <name evidence="4" type="ORF">AKJ41_01615</name>
</gene>
<evidence type="ECO:0000256" key="2">
    <source>
        <dbReference type="SAM" id="MobiDB-lite"/>
    </source>
</evidence>
<dbReference type="PANTHER" id="PTHR11564:SF5">
    <property type="entry name" value="SIGNAL RECOGNITION PARTICLE SUBUNIT SRP54"/>
    <property type="match status" value="1"/>
</dbReference>
<dbReference type="SUPFAM" id="SSF47364">
    <property type="entry name" value="Domain of the SRP/SRP receptor G-proteins"/>
    <property type="match status" value="1"/>
</dbReference>
<dbReference type="AlphaFoldDB" id="A0A133V4N9"/>
<organism evidence="4 5">
    <name type="scientific">candidate division MSBL1 archaeon SCGC-AAA259O05</name>
    <dbReference type="NCBI Taxonomy" id="1698271"/>
    <lineage>
        <taxon>Archaea</taxon>
        <taxon>Methanobacteriati</taxon>
        <taxon>Methanobacteriota</taxon>
        <taxon>candidate division MSBL1</taxon>
    </lineage>
</organism>
<dbReference type="InterPro" id="IPR036225">
    <property type="entry name" value="SRP/SRP_N"/>
</dbReference>
<dbReference type="PANTHER" id="PTHR11564">
    <property type="entry name" value="SIGNAL RECOGNITION PARTICLE 54K PROTEIN SRP54"/>
    <property type="match status" value="1"/>
</dbReference>
<protein>
    <recommendedName>
        <fullName evidence="3">Signal recognition particle SRP54 helical bundle domain-containing protein</fullName>
    </recommendedName>
</protein>
<dbReference type="InterPro" id="IPR042101">
    <property type="entry name" value="SRP54_N_sf"/>
</dbReference>
<dbReference type="GO" id="GO:0006614">
    <property type="term" value="P:SRP-dependent cotranslational protein targeting to membrane"/>
    <property type="evidence" value="ECO:0007669"/>
    <property type="project" value="InterPro"/>
</dbReference>
<dbReference type="InterPro" id="IPR022941">
    <property type="entry name" value="SRP54"/>
</dbReference>
<accession>A0A133V4N9</accession>
<dbReference type="SMART" id="SM00963">
    <property type="entry name" value="SRP54_N"/>
    <property type="match status" value="1"/>
</dbReference>
<comment type="caution">
    <text evidence="4">The sequence shown here is derived from an EMBL/GenBank/DDBJ whole genome shotgun (WGS) entry which is preliminary data.</text>
</comment>
<feature type="domain" description="Signal recognition particle SRP54 helical bundle" evidence="3">
    <location>
        <begin position="2"/>
        <end position="72"/>
    </location>
</feature>
<dbReference type="InterPro" id="IPR013822">
    <property type="entry name" value="Signal_recog_particl_SRP54_hlx"/>
</dbReference>
<dbReference type="GO" id="GO:0003924">
    <property type="term" value="F:GTPase activity"/>
    <property type="evidence" value="ECO:0007669"/>
    <property type="project" value="InterPro"/>
</dbReference>
<dbReference type="GO" id="GO:0005525">
    <property type="term" value="F:GTP binding"/>
    <property type="evidence" value="ECO:0007669"/>
    <property type="project" value="InterPro"/>
</dbReference>
<evidence type="ECO:0000259" key="3">
    <source>
        <dbReference type="SMART" id="SM00963"/>
    </source>
</evidence>
<dbReference type="GO" id="GO:0048500">
    <property type="term" value="C:signal recognition particle"/>
    <property type="evidence" value="ECO:0007669"/>
    <property type="project" value="InterPro"/>
</dbReference>
<dbReference type="EMBL" id="LHXV01000013">
    <property type="protein sequence ID" value="KXB01418.1"/>
    <property type="molecule type" value="Genomic_DNA"/>
</dbReference>
<name>A0A133V4N9_9EURY</name>
<reference evidence="4 5" key="1">
    <citation type="journal article" date="2016" name="Sci. Rep.">
        <title>Metabolic traits of an uncultured archaeal lineage -MSBL1- from brine pools of the Red Sea.</title>
        <authorList>
            <person name="Mwirichia R."/>
            <person name="Alam I."/>
            <person name="Rashid M."/>
            <person name="Vinu M."/>
            <person name="Ba-Alawi W."/>
            <person name="Anthony Kamau A."/>
            <person name="Kamanda Ngugi D."/>
            <person name="Goker M."/>
            <person name="Klenk H.P."/>
            <person name="Bajic V."/>
            <person name="Stingl U."/>
        </authorList>
    </citation>
    <scope>NUCLEOTIDE SEQUENCE [LARGE SCALE GENOMIC DNA]</scope>
    <source>
        <strain evidence="4">SCGC-AAA259O05</strain>
    </source>
</reference>